<sequence>MFISVTRLRLKGKRMLPSFYFHTITSMIQSRNAEGLEFSLFNKEGWDTYWTLTVWESKEHMMAFRNSGWHLKAMKRSRKMADQLEAVNWESDTLPGWKEGRARLYEKFGKVK</sequence>
<proteinExistence type="predicted"/>
<dbReference type="InterPro" id="IPR021708">
    <property type="entry name" value="DUF3291"/>
</dbReference>
<evidence type="ECO:0000313" key="2">
    <source>
        <dbReference type="EMBL" id="MFC3039197.1"/>
    </source>
</evidence>
<comment type="caution">
    <text evidence="2">The sequence shown here is derived from an EMBL/GenBank/DDBJ whole genome shotgun (WGS) entry which is preliminary data.</text>
</comment>
<dbReference type="SUPFAM" id="SSF54909">
    <property type="entry name" value="Dimeric alpha+beta barrel"/>
    <property type="match status" value="1"/>
</dbReference>
<protein>
    <submittedName>
        <fullName evidence="2">DUF3291 domain-containing protein</fullName>
    </submittedName>
</protein>
<feature type="domain" description="DUF3291" evidence="1">
    <location>
        <begin position="41"/>
        <end position="104"/>
    </location>
</feature>
<evidence type="ECO:0000259" key="1">
    <source>
        <dbReference type="Pfam" id="PF11695"/>
    </source>
</evidence>
<dbReference type="EMBL" id="JBHRSA010000005">
    <property type="protein sequence ID" value="MFC3039197.1"/>
    <property type="molecule type" value="Genomic_DNA"/>
</dbReference>
<name>A0ABV7CS26_9BACI</name>
<gene>
    <name evidence="2" type="ORF">ACFOGI_02905</name>
</gene>
<dbReference type="Pfam" id="PF11695">
    <property type="entry name" value="DUF3291"/>
    <property type="match status" value="1"/>
</dbReference>
<dbReference type="InterPro" id="IPR011008">
    <property type="entry name" value="Dimeric_a/b-barrel"/>
</dbReference>
<dbReference type="RefSeq" id="WP_390268150.1">
    <property type="nucleotide sequence ID" value="NZ_JBHRSA010000005.1"/>
</dbReference>
<organism evidence="2 3">
    <name type="scientific">Virgibacillus xinjiangensis</name>
    <dbReference type="NCBI Taxonomy" id="393090"/>
    <lineage>
        <taxon>Bacteria</taxon>
        <taxon>Bacillati</taxon>
        <taxon>Bacillota</taxon>
        <taxon>Bacilli</taxon>
        <taxon>Bacillales</taxon>
        <taxon>Bacillaceae</taxon>
        <taxon>Virgibacillus</taxon>
    </lineage>
</organism>
<keyword evidence="3" id="KW-1185">Reference proteome</keyword>
<dbReference type="Proteomes" id="UP001595279">
    <property type="component" value="Unassembled WGS sequence"/>
</dbReference>
<reference evidence="3" key="1">
    <citation type="journal article" date="2019" name="Int. J. Syst. Evol. Microbiol.">
        <title>The Global Catalogue of Microorganisms (GCM) 10K type strain sequencing project: providing services to taxonomists for standard genome sequencing and annotation.</title>
        <authorList>
            <consortium name="The Broad Institute Genomics Platform"/>
            <consortium name="The Broad Institute Genome Sequencing Center for Infectious Disease"/>
            <person name="Wu L."/>
            <person name="Ma J."/>
        </authorList>
    </citation>
    <scope>NUCLEOTIDE SEQUENCE [LARGE SCALE GENOMIC DNA]</scope>
    <source>
        <strain evidence="3">KCTC 13128</strain>
    </source>
</reference>
<evidence type="ECO:0000313" key="3">
    <source>
        <dbReference type="Proteomes" id="UP001595279"/>
    </source>
</evidence>
<accession>A0ABV7CS26</accession>